<dbReference type="Proteomes" id="UP000242877">
    <property type="component" value="Unassembled WGS sequence"/>
</dbReference>
<dbReference type="VEuPathDB" id="FungiDB:AAP_04285"/>
<protein>
    <submittedName>
        <fullName evidence="2">Uncharacterized protein</fullName>
    </submittedName>
</protein>
<evidence type="ECO:0000256" key="1">
    <source>
        <dbReference type="SAM" id="MobiDB-lite"/>
    </source>
</evidence>
<comment type="caution">
    <text evidence="2">The sequence shown here is derived from an EMBL/GenBank/DDBJ whole genome shotgun (WGS) entry which is preliminary data.</text>
</comment>
<dbReference type="OrthoDB" id="4225980at2759"/>
<dbReference type="EMBL" id="AZGZ01000020">
    <property type="protein sequence ID" value="KZZ89530.1"/>
    <property type="molecule type" value="Genomic_DNA"/>
</dbReference>
<name>A0A166NEL3_9EURO</name>
<accession>A0A166NEL3</accession>
<evidence type="ECO:0000313" key="2">
    <source>
        <dbReference type="EMBL" id="KZZ89530.1"/>
    </source>
</evidence>
<organism evidence="2 3">
    <name type="scientific">Ascosphaera apis ARSEF 7405</name>
    <dbReference type="NCBI Taxonomy" id="392613"/>
    <lineage>
        <taxon>Eukaryota</taxon>
        <taxon>Fungi</taxon>
        <taxon>Dikarya</taxon>
        <taxon>Ascomycota</taxon>
        <taxon>Pezizomycotina</taxon>
        <taxon>Eurotiomycetes</taxon>
        <taxon>Eurotiomycetidae</taxon>
        <taxon>Onygenales</taxon>
        <taxon>Ascosphaeraceae</taxon>
        <taxon>Ascosphaera</taxon>
    </lineage>
</organism>
<keyword evidence="3" id="KW-1185">Reference proteome</keyword>
<sequence length="263" mass="29507">MPPRKSTRKAAAAAAKKLPPERVAEESPLPSPPPSPEEEEEAFDAAMLDDEEMALIGDEAERAAAEGEQVKQAPEKGYVPGYNALKTFNGQVYSGMAIGGSHKWNYDQGVWTETKTEPDLWRIDFQTNKRRARNAPKNSGAPVGTEYHWLIVAHQHVKKLDANTYSTHLEGSKYKLAHKSVTSNSWSIPTIKKQRERELELLEDAKRRIQGLPPVMAEEKVKSETLEKGQRKLDTLFGKVTKPKREYEDDTPVDSSKRVKSEA</sequence>
<feature type="region of interest" description="Disordered" evidence="1">
    <location>
        <begin position="1"/>
        <end position="42"/>
    </location>
</feature>
<reference evidence="2 3" key="1">
    <citation type="journal article" date="2016" name="Genome Biol. Evol.">
        <title>Divergent and convergent evolution of fungal pathogenicity.</title>
        <authorList>
            <person name="Shang Y."/>
            <person name="Xiao G."/>
            <person name="Zheng P."/>
            <person name="Cen K."/>
            <person name="Zhan S."/>
            <person name="Wang C."/>
        </authorList>
    </citation>
    <scope>NUCLEOTIDE SEQUENCE [LARGE SCALE GENOMIC DNA]</scope>
    <source>
        <strain evidence="2 3">ARSEF 7405</strain>
    </source>
</reference>
<proteinExistence type="predicted"/>
<gene>
    <name evidence="2" type="ORF">AAP_04285</name>
</gene>
<dbReference type="AlphaFoldDB" id="A0A166NEL3"/>
<feature type="region of interest" description="Disordered" evidence="1">
    <location>
        <begin position="237"/>
        <end position="263"/>
    </location>
</feature>
<evidence type="ECO:0000313" key="3">
    <source>
        <dbReference type="Proteomes" id="UP000242877"/>
    </source>
</evidence>